<protein>
    <submittedName>
        <fullName evidence="2">Reverse transcriptase domain-containing protein</fullName>
    </submittedName>
</protein>
<dbReference type="WBParaSite" id="nRc.2.0.1.t00796-RA">
    <property type="protein sequence ID" value="nRc.2.0.1.t00796-RA"/>
    <property type="gene ID" value="nRc.2.0.1.g00796"/>
</dbReference>
<sequence>MQTVLSTLWSISYLDDILMFSSMAMQHNERLRAVLQHLSDKDFCLNIAECQSPVTDVPRTFDMECQHQAQPEKPQCNPKCADPAVNH</sequence>
<dbReference type="AlphaFoldDB" id="A0A915HHK2"/>
<keyword evidence="1" id="KW-1185">Reference proteome</keyword>
<reference evidence="2" key="1">
    <citation type="submission" date="2022-11" db="UniProtKB">
        <authorList>
            <consortium name="WormBaseParasite"/>
        </authorList>
    </citation>
    <scope>IDENTIFICATION</scope>
</reference>
<organism evidence="1 2">
    <name type="scientific">Romanomermis culicivorax</name>
    <name type="common">Nematode worm</name>
    <dbReference type="NCBI Taxonomy" id="13658"/>
    <lineage>
        <taxon>Eukaryota</taxon>
        <taxon>Metazoa</taxon>
        <taxon>Ecdysozoa</taxon>
        <taxon>Nematoda</taxon>
        <taxon>Enoplea</taxon>
        <taxon>Dorylaimia</taxon>
        <taxon>Mermithida</taxon>
        <taxon>Mermithoidea</taxon>
        <taxon>Mermithidae</taxon>
        <taxon>Romanomermis</taxon>
    </lineage>
</organism>
<name>A0A915HHK2_ROMCU</name>
<proteinExistence type="predicted"/>
<dbReference type="Proteomes" id="UP000887565">
    <property type="component" value="Unplaced"/>
</dbReference>
<dbReference type="SUPFAM" id="SSF56672">
    <property type="entry name" value="DNA/RNA polymerases"/>
    <property type="match status" value="1"/>
</dbReference>
<accession>A0A915HHK2</accession>
<dbReference type="Gene3D" id="3.30.70.270">
    <property type="match status" value="1"/>
</dbReference>
<dbReference type="InterPro" id="IPR043502">
    <property type="entry name" value="DNA/RNA_pol_sf"/>
</dbReference>
<evidence type="ECO:0000313" key="1">
    <source>
        <dbReference type="Proteomes" id="UP000887565"/>
    </source>
</evidence>
<dbReference type="InterPro" id="IPR043128">
    <property type="entry name" value="Rev_trsase/Diguanyl_cyclase"/>
</dbReference>
<evidence type="ECO:0000313" key="2">
    <source>
        <dbReference type="WBParaSite" id="nRc.2.0.1.t00796-RA"/>
    </source>
</evidence>